<dbReference type="Gene3D" id="1.10.238.10">
    <property type="entry name" value="EF-hand"/>
    <property type="match status" value="1"/>
</dbReference>
<dbReference type="VEuPathDB" id="TriTrypDB:LDHU3_25.2890"/>
<evidence type="ECO:0000313" key="4">
    <source>
        <dbReference type="EMBL" id="AYU79578.1"/>
    </source>
</evidence>
<dbReference type="InterPro" id="IPR001611">
    <property type="entry name" value="Leu-rich_rpt"/>
</dbReference>
<dbReference type="SUPFAM" id="SSF47473">
    <property type="entry name" value="EF-hand"/>
    <property type="match status" value="1"/>
</dbReference>
<dbReference type="CDD" id="cd00051">
    <property type="entry name" value="EFh"/>
    <property type="match status" value="1"/>
</dbReference>
<dbReference type="PROSITE" id="PS51450">
    <property type="entry name" value="LRR"/>
    <property type="match status" value="1"/>
</dbReference>
<gene>
    <name evidence="4" type="ORF">LdCL_250029900</name>
</gene>
<dbReference type="VEuPathDB" id="TriTrypDB:LdCL_250029900"/>
<dbReference type="PANTHER" id="PTHR16306">
    <property type="entry name" value="TRANSLIN-ASSOCIATED FACTOR X-INTERACTING PROTEIN 1"/>
    <property type="match status" value="1"/>
</dbReference>
<dbReference type="VEuPathDB" id="TriTrypDB:LdBPK_252410.1"/>
<name>A0A3S7WZE2_LEIDO</name>
<accession>A0A3S7WZE2</accession>
<reference evidence="4 5" key="1">
    <citation type="journal article" date="2018" name="Sci. Rep.">
        <title>A complete Leishmania donovani reference genome identifies novel genetic variations associated with virulence.</title>
        <authorList>
            <person name="Lypaczewski P."/>
            <person name="Hoshizaki J."/>
            <person name="Zhang W.-W."/>
            <person name="McCall L.-I."/>
            <person name="Torcivia-Rodriguez J."/>
            <person name="Simonyan V."/>
            <person name="Kaur A."/>
            <person name="Dewar K."/>
            <person name="Matlashewski G."/>
        </authorList>
    </citation>
    <scope>NUCLEOTIDE SEQUENCE [LARGE SCALE GENOMIC DNA]</scope>
    <source>
        <strain evidence="4 5">LdCL</strain>
    </source>
</reference>
<feature type="domain" description="EF-hand" evidence="3">
    <location>
        <begin position="582"/>
        <end position="617"/>
    </location>
</feature>
<dbReference type="PANTHER" id="PTHR16306:SF1">
    <property type="entry name" value="CHROMOSOME UNDETERMINED SCAFFOLD_7, WHOLE GENOME SHOTGUN SEQUENCE"/>
    <property type="match status" value="1"/>
</dbReference>
<dbReference type="InterPro" id="IPR032675">
    <property type="entry name" value="LRR_dom_sf"/>
</dbReference>
<dbReference type="PROSITE" id="PS00018">
    <property type="entry name" value="EF_HAND_1"/>
    <property type="match status" value="1"/>
</dbReference>
<keyword evidence="5" id="KW-1185">Reference proteome</keyword>
<dbReference type="Gene3D" id="3.80.10.10">
    <property type="entry name" value="Ribonuclease Inhibitor"/>
    <property type="match status" value="1"/>
</dbReference>
<dbReference type="InterPro" id="IPR011992">
    <property type="entry name" value="EF-hand-dom_pair"/>
</dbReference>
<protein>
    <submittedName>
        <fullName evidence="4">Leucine rich repeat/Leucine Rich repeats (2 copies), putative</fullName>
    </submittedName>
</protein>
<dbReference type="GO" id="GO:0005509">
    <property type="term" value="F:calcium ion binding"/>
    <property type="evidence" value="ECO:0007669"/>
    <property type="project" value="InterPro"/>
</dbReference>
<sequence length="663" mass="74913">MPSFKAENIIRDRLDAAELSLSGMRLTSLDALVPLLAKMPRLRCLNVSHNELRDLPMDLSSLTKLEALDLSSNPLGGVHRILDGLQSLPRLTSLSVTLPAPAAEAEEQLIMRLPALTCLNGTALADPREEVEEGGAVNRDIDAAVEMASADRAYWKPTDSAGIESLFADVSRQDASTTQEFFDYMNRVVQHVTCLTAAEDDAFAQEGEVLKARRLLYEFCFGDVIRSAFKDGHDVLGRQLQTLLRYESAMMDQYDMHWRRILQDRDSRLAHMKRDMQDAMEDIRSLIECFPESAAQGPSIEGENSRREREEAPHGAGSGVRASLGATPLTRTGHTTHMDASRIGASPQPLPPAGLTRRSQRPSSEPKARRSSFTKVLSLRQLKEIIEDIYTSKVKYDDKCKQNQLPRETLEQHMYTCLNQKYGLRDIILEWATAIVEAVRRYAPEDNDVAVFGKILRNEIDEEFRFVQQHVRQTVKELLRKHIQAKRPLSGVVELSNALQQVMRGTVAEGAWREVVNYMYNAADSALITAIIHEYLRRRSLPKLQRGNKDDVRLSPTAAHSQLPCKDFVRLLLDFQLDGHVRFLEPYVKIFRRHDKDQNGIVNRFEFASIVRELDPSKSEEAVESMVEQIDPHGSQLITFSESITFLNDELLKLSNAQDGTHE</sequence>
<organism evidence="4 5">
    <name type="scientific">Leishmania donovani</name>
    <dbReference type="NCBI Taxonomy" id="5661"/>
    <lineage>
        <taxon>Eukaryota</taxon>
        <taxon>Discoba</taxon>
        <taxon>Euglenozoa</taxon>
        <taxon>Kinetoplastea</taxon>
        <taxon>Metakinetoplastina</taxon>
        <taxon>Trypanosomatida</taxon>
        <taxon>Trypanosomatidae</taxon>
        <taxon>Leishmaniinae</taxon>
        <taxon>Leishmania</taxon>
    </lineage>
</organism>
<dbReference type="InterPro" id="IPR018247">
    <property type="entry name" value="EF_Hand_1_Ca_BS"/>
</dbReference>
<proteinExistence type="predicted"/>
<evidence type="ECO:0000313" key="5">
    <source>
        <dbReference type="Proteomes" id="UP000274082"/>
    </source>
</evidence>
<feature type="region of interest" description="Disordered" evidence="2">
    <location>
        <begin position="294"/>
        <end position="372"/>
    </location>
</feature>
<dbReference type="Proteomes" id="UP000274082">
    <property type="component" value="Chromosome 25"/>
</dbReference>
<dbReference type="EMBL" id="CP029524">
    <property type="protein sequence ID" value="AYU79578.1"/>
    <property type="molecule type" value="Genomic_DNA"/>
</dbReference>
<dbReference type="InterPro" id="IPR002048">
    <property type="entry name" value="EF_hand_dom"/>
</dbReference>
<evidence type="ECO:0000256" key="1">
    <source>
        <dbReference type="ARBA" id="ARBA00022837"/>
    </source>
</evidence>
<dbReference type="PROSITE" id="PS50222">
    <property type="entry name" value="EF_HAND_2"/>
    <property type="match status" value="1"/>
</dbReference>
<feature type="compositionally biased region" description="Basic and acidic residues" evidence="2">
    <location>
        <begin position="303"/>
        <end position="313"/>
    </location>
</feature>
<dbReference type="SUPFAM" id="SSF52058">
    <property type="entry name" value="L domain-like"/>
    <property type="match status" value="1"/>
</dbReference>
<keyword evidence="1" id="KW-0106">Calcium</keyword>
<evidence type="ECO:0000256" key="2">
    <source>
        <dbReference type="SAM" id="MobiDB-lite"/>
    </source>
</evidence>
<evidence type="ECO:0000259" key="3">
    <source>
        <dbReference type="PROSITE" id="PS50222"/>
    </source>
</evidence>
<dbReference type="AlphaFoldDB" id="A0A3S7WZE2"/>
<dbReference type="GO" id="GO:0005737">
    <property type="term" value="C:cytoplasm"/>
    <property type="evidence" value="ECO:0007669"/>
    <property type="project" value="TreeGrafter"/>
</dbReference>
<dbReference type="OrthoDB" id="2021138at2759"/>